<dbReference type="InterPro" id="IPR023996">
    <property type="entry name" value="TonB-dep_OMP_SusC/RagA"/>
</dbReference>
<dbReference type="NCBIfam" id="TIGR04057">
    <property type="entry name" value="SusC_RagA_signa"/>
    <property type="match status" value="1"/>
</dbReference>
<sequence length="1096" mass="119309">MNKLYLIPGKLVMVVILLLLFSSSYAQTRTLKGKVLDAGNNSPLPGANIVIAGSTQGTVSDANGNFSLYIPASAQQIVVSFVGYIRKEIPITNATDYTVLLSAEEGALSEVVVIGYGSREKKDLTGAISTVSSKEISKSIAQAPELAMQGRMAGVYVSTPGGSPLARPQVRIRGVSTFGNAEPLYVVDGIPLTEYGSGTDNASGSVVRDIRGNVNVLSMINPNDIESMSVLKDASAAAIYGVRAANGVVLITTKKGVRGTPKVDISVSHSIQNVTKKLSMLDVSQFVALYREAYANNPNEAKNIPAQFDPTSAAYLGNKPTTDWQTPLLNRNAPNTDYSLRVSGGNDATRYYVSAGYTNTEGPLIQNRLKRYSLATNVDTKVSKYLSAGLTYRLAYSEAVDNTPSALQYAADTSPWQPIYDPNGPLGYAPSVNLTFKPNPELGAPIASRPQYLPSIPPYVVDATTLLWGPETNNNLYGMVATSDRTYALLRNIGTAYVQVEPILGLKFKGTLSVDWYYNRRNEWTAVNNYLFLQNPGNPYSVGDGTSKGTYGERHSRNANLVKEFSINYTKSFGDHNIDVLLNAMDQKYTYEFLQGGASQIQYAQPEFRSLTNIQPYTNASSFRDKNALQGYLGRVSYHYASRYYIDATVRRDGASRFAPGYKWGTFPAVSLAWRISAEPFMKTATFIDDLKIRGGWGKLGNQETRSFAYLSLISDAPDYALGSGNGNGIGTLLNGTSLPDFPVQDLTWEIGKTASLGVDGSFLKGKLTATVEYYNRLTSGILQAANLAASVGNQNQPILNIASVRNSGMEFQLGYNGTVGKEFRYTISGNLTTVKNRVESTFQNLPFGNEFGRIEVGQPMNYLWGYKKGGIFQNQAEIDAWKAKNSDAINNTNFAPGDMYFQDVYGDPKEAGQIRSETPDGKVNTNDRTFLGSSIPGYYYGFSLGGNYKGFDLSIFFQGVGDVYRYNSWRAAGESMSGAGTNQWTTTLDRWTPQNPSTTIPRAVRSDPAGNNRFSDRFVESAAFLRLKNVQLGYSLPASLTRSLGFVNGLRAYVGATNLFVVTPWTGLDPEDVDRGGSDLIPPVRSFTLGISATF</sequence>
<organism evidence="6 7">
    <name type="scientific">Larkinella rosea</name>
    <dbReference type="NCBI Taxonomy" id="2025312"/>
    <lineage>
        <taxon>Bacteria</taxon>
        <taxon>Pseudomonadati</taxon>
        <taxon>Bacteroidota</taxon>
        <taxon>Cytophagia</taxon>
        <taxon>Cytophagales</taxon>
        <taxon>Spirosomataceae</taxon>
        <taxon>Larkinella</taxon>
    </lineage>
</organism>
<dbReference type="NCBIfam" id="TIGR04056">
    <property type="entry name" value="OMP_RagA_SusC"/>
    <property type="match status" value="1"/>
</dbReference>
<gene>
    <name evidence="6" type="ORF">EHT25_10610</name>
</gene>
<evidence type="ECO:0000313" key="6">
    <source>
        <dbReference type="EMBL" id="RRB03975.1"/>
    </source>
</evidence>
<evidence type="ECO:0000256" key="2">
    <source>
        <dbReference type="RuleBase" id="RU003357"/>
    </source>
</evidence>
<keyword evidence="7" id="KW-1185">Reference proteome</keyword>
<protein>
    <submittedName>
        <fullName evidence="6">TonB-dependent receptor</fullName>
    </submittedName>
</protein>
<dbReference type="Proteomes" id="UP000271925">
    <property type="component" value="Unassembled WGS sequence"/>
</dbReference>
<reference evidence="6 7" key="1">
    <citation type="submission" date="2018-11" db="EMBL/GenBank/DDBJ databases">
        <authorList>
            <person name="Zhou Z."/>
            <person name="Wang G."/>
        </authorList>
    </citation>
    <scope>NUCLEOTIDE SEQUENCE [LARGE SCALE GENOMIC DNA]</scope>
    <source>
        <strain evidence="6 7">KCTC52004</strain>
    </source>
</reference>
<dbReference type="OrthoDB" id="9768177at2"/>
<dbReference type="InterPro" id="IPR008969">
    <property type="entry name" value="CarboxyPept-like_regulatory"/>
</dbReference>
<evidence type="ECO:0000259" key="5">
    <source>
        <dbReference type="Pfam" id="PF07715"/>
    </source>
</evidence>
<evidence type="ECO:0000259" key="4">
    <source>
        <dbReference type="Pfam" id="PF00593"/>
    </source>
</evidence>
<dbReference type="SUPFAM" id="SSF49464">
    <property type="entry name" value="Carboxypeptidase regulatory domain-like"/>
    <property type="match status" value="1"/>
</dbReference>
<dbReference type="AlphaFoldDB" id="A0A3P1BS90"/>
<dbReference type="Gene3D" id="2.60.40.1120">
    <property type="entry name" value="Carboxypeptidase-like, regulatory domain"/>
    <property type="match status" value="1"/>
</dbReference>
<dbReference type="GO" id="GO:0009279">
    <property type="term" value="C:cell outer membrane"/>
    <property type="evidence" value="ECO:0007669"/>
    <property type="project" value="UniProtKB-SubCell"/>
</dbReference>
<dbReference type="InterPro" id="IPR037066">
    <property type="entry name" value="Plug_dom_sf"/>
</dbReference>
<accession>A0A3P1BS90</accession>
<dbReference type="RefSeq" id="WP_124874239.1">
    <property type="nucleotide sequence ID" value="NZ_RQJO01000008.1"/>
</dbReference>
<dbReference type="EMBL" id="RQJO01000008">
    <property type="protein sequence ID" value="RRB03975.1"/>
    <property type="molecule type" value="Genomic_DNA"/>
</dbReference>
<comment type="similarity">
    <text evidence="1 2">Belongs to the TonB-dependent receptor family.</text>
</comment>
<keyword evidence="2" id="KW-0798">TonB box</keyword>
<feature type="domain" description="TonB-dependent receptor plug" evidence="5">
    <location>
        <begin position="121"/>
        <end position="248"/>
    </location>
</feature>
<dbReference type="InterPro" id="IPR000531">
    <property type="entry name" value="Beta-barrel_TonB"/>
</dbReference>
<dbReference type="PROSITE" id="PS52016">
    <property type="entry name" value="TONB_DEPENDENT_REC_3"/>
    <property type="match status" value="1"/>
</dbReference>
<evidence type="ECO:0000313" key="7">
    <source>
        <dbReference type="Proteomes" id="UP000271925"/>
    </source>
</evidence>
<keyword evidence="1" id="KW-0812">Transmembrane</keyword>
<comment type="caution">
    <text evidence="6">The sequence shown here is derived from an EMBL/GenBank/DDBJ whole genome shotgun (WGS) entry which is preliminary data.</text>
</comment>
<comment type="subcellular location">
    <subcellularLocation>
        <location evidence="1">Cell outer membrane</location>
        <topology evidence="1">Multi-pass membrane protein</topology>
    </subcellularLocation>
</comment>
<keyword evidence="1" id="KW-0998">Cell outer membrane</keyword>
<dbReference type="Pfam" id="PF00593">
    <property type="entry name" value="TonB_dep_Rec_b-barrel"/>
    <property type="match status" value="1"/>
</dbReference>
<feature type="region of interest" description="Disordered" evidence="3">
    <location>
        <begin position="986"/>
        <end position="1007"/>
    </location>
</feature>
<evidence type="ECO:0000256" key="1">
    <source>
        <dbReference type="PROSITE-ProRule" id="PRU01360"/>
    </source>
</evidence>
<evidence type="ECO:0000256" key="3">
    <source>
        <dbReference type="SAM" id="MobiDB-lite"/>
    </source>
</evidence>
<feature type="domain" description="TonB-dependent receptor-like beta-barrel" evidence="4">
    <location>
        <begin position="465"/>
        <end position="1060"/>
    </location>
</feature>
<keyword evidence="6" id="KW-0675">Receptor</keyword>
<dbReference type="Pfam" id="PF13715">
    <property type="entry name" value="CarbopepD_reg_2"/>
    <property type="match status" value="1"/>
</dbReference>
<name>A0A3P1BS90_9BACT</name>
<dbReference type="InterPro" id="IPR023997">
    <property type="entry name" value="TonB-dep_OMP_SusC/RagA_CS"/>
</dbReference>
<dbReference type="InterPro" id="IPR039426">
    <property type="entry name" value="TonB-dep_rcpt-like"/>
</dbReference>
<dbReference type="Pfam" id="PF07715">
    <property type="entry name" value="Plug"/>
    <property type="match status" value="1"/>
</dbReference>
<keyword evidence="1" id="KW-1134">Transmembrane beta strand</keyword>
<dbReference type="SUPFAM" id="SSF56935">
    <property type="entry name" value="Porins"/>
    <property type="match status" value="1"/>
</dbReference>
<keyword evidence="1" id="KW-0813">Transport</keyword>
<feature type="compositionally biased region" description="Polar residues" evidence="3">
    <location>
        <begin position="986"/>
        <end position="1001"/>
    </location>
</feature>
<proteinExistence type="inferred from homology"/>
<dbReference type="InterPro" id="IPR012910">
    <property type="entry name" value="Plug_dom"/>
</dbReference>
<keyword evidence="1 2" id="KW-0472">Membrane</keyword>
<dbReference type="Gene3D" id="2.170.130.10">
    <property type="entry name" value="TonB-dependent receptor, plug domain"/>
    <property type="match status" value="1"/>
</dbReference>